<dbReference type="Pfam" id="PF19081">
    <property type="entry name" value="Ig_7"/>
    <property type="match status" value="21"/>
</dbReference>
<feature type="domain" description="Ig-like" evidence="3">
    <location>
        <begin position="965"/>
        <end position="1037"/>
    </location>
</feature>
<name>A0ABZ2QGC1_9FLAO</name>
<feature type="domain" description="Ig-like" evidence="3">
    <location>
        <begin position="2246"/>
        <end position="2319"/>
    </location>
</feature>
<reference evidence="5 6" key="1">
    <citation type="submission" date="2024-02" db="EMBL/GenBank/DDBJ databases">
        <title>complete genome of Flavobacterium ginsenosidimutans Str. YTB16.</title>
        <authorList>
            <person name="Wang Q."/>
        </authorList>
    </citation>
    <scope>NUCLEOTIDE SEQUENCE [LARGE SCALE GENOMIC DNA]</scope>
    <source>
        <strain evidence="5 6">YTB16</strain>
    </source>
</reference>
<feature type="domain" description="Ig-like" evidence="3">
    <location>
        <begin position="2398"/>
        <end position="2470"/>
    </location>
</feature>
<feature type="domain" description="Ig-like" evidence="3">
    <location>
        <begin position="1115"/>
        <end position="1186"/>
    </location>
</feature>
<sequence>MRNFTFRKPCFSRLTFLFVFLLLTAYSASAQFYTKHYIAPAPWQYFNNANEIVIATNSTTSVNITVSKSDGTLVTSLTAIKGTPAVYRFSGTPSTTKAYAFNTVLNGAGLIVEGSAPVSINLRNVASDALSGTDVDKDIKGNAALTSFGDAGLGIRFRVGYYRDGSLGNFNNYGDQRPIYSIMATVNNTTIKINNTVTTTLNAGQSYLFKAAIGTLVESSNPIVMNTSAAIDTPGGCGDSAYNQIPPEAVLGTEYFLERGTGNSTAEQTTVVATKDNTVVKVEGYSTTGALVTTNTVTLAQAGQFYTFVNGSNSTNFTASHIVADKRVAVYSGTAQGCEVDISTIAPVSECGGSNFIETAKFRNYNSGTLDYFGYILLRSATDIVTVNGTNIANISGVGARYQIGTTGWYIINFNSVQIGSPEYLSIASDAKLTVSIVQQAGGFSMAGFFSNFAAQPDDPGLTYISGGGCTNNTAELTTPTGFAPYQWYYNGTAISGANSATYTATKTGAYSVSSTLVCGSQTQSKAVNVTLCTDLGITKTVDNAVPCPGSNVEFTVKVSNLGGNNVSGVSVTDLLPSGYTYVSSTPSVGAYDSGTGIWSIGDVEAQTSMTLKIVATVNASGNYTNTASLPTAIDTNTANNSASAAVNPKTANLVVTNPAAVCSPSTVDLTASAVTAGSSSNLTFSYWTNAAATAALSSPNAVTTSGTYYIKALSSDGCSVVKSVVVTINPLPNTPVINVNSGQASCTSSGNAVLRATGNASSYNGTGYLWSNGETTRSITITSEGTYSLKIINSSGCASASSNSITVTFSPEAPTASSQTFCSSENKKVSDLVATGISLKWYNANNGGTQYASTASLATGTYYVSQTSANGCESSRTAVSVTVNSKSSAPVAAASQSFCAADNSTVNNLQATGTNIKWYNVSSNGTALSASQALTNGDYYVSQTANSCGESDRTKVTVTINTIPSAPTVSAQTFCAIDNKKVSDLTPSGTAYKWYNAATGGTLYAGTETLSSGNYFVSQSNSCGESSRTQATVTVNNTAAPTASAQSFCYPDAKKVSELVATGSNLKWYNAITGGTQYSGTEILSTGNYYVSQTLNGCESQRTQVAVTINNTTAPTASAQTFCTADAKKVSDLVATGSNLKWYNASTGGTQYLGSETLSSGNYYVSQTLNSCESARILVAVTVNPTPATPTISADGATTFCQGGSVTLTSTGGSSYLWSTGATTQSITVSASGNYTVKVTNASGCPSAISATTTVTVNSVPLAPTASAQSFCSADSRTVANLQPSGSAYKWYDASSGGSALAGTDALSTKTYYVSEMLNGCESARTSVAVTVTATPSAPTASAQSFCSADNRTVANLQPSGSAYKWYDASSGGSALAGTDALSTKTYYVSETLNGCESARTSVDVKVNPTPSAPSASAQVFCSSENKTVSDLTASGTGLKWYNASTGGTALAGTDALATGTYYVSQTSAEGCESTRTSVDVKVNLTPSAPSASAQAFCSSENKTVSDLTASGTGLKWYNASTGGTALLGTDALATGTYYVSQTSAEGCESTRTSVDVKVNLTPSAPSASAQTFCSSENKTVSDLTASGTSLKWYNASTGGSALAGTDALSTKTYYVSETLNGCESARTSVAVTVTATPSAPTASAQSFCSADSRTVSNLQPSGSVYKWYDASSGGSALAGTDALSTKTYYVSETLNGCESARTSVDVKVNPTPSAPSASAQAFCSSENKTVSDLTASGTGLKWYKASTGGTALAGTDALATGTYYVSQTSAEGCESTRTSVDVKVNLTPSAPSASAQAFCSSENKTVSDLTASGTGLKWYNASTGGTALLGTDALATGTYYVSQTSAEGCESARALVDVKINPTPSAPSASAQAFCSSENKTVSDLTASGTGLKWYNASTGGTALAGTDALATGTYYVSQTSAEGCESTRTSVDVKVNLMPSAPSASAQTFCSSENKTVSDLTASGTSLKWYNASTGGTALAGTDALATGTYYVSQTSAEGCESPRTSVDVKVNLTPSASSASSQTFCSSENKTVSDLTASGTSLKWYNASTGGTALAGTDALATGTYYVSQTSAEGCESPRTSVDVKINPTPSAPSASAQAFCSSENKTVSDLAASGTGLKWYNASTGGTALAGTDALATGTYYVSQTSAEGCESTRALVDVKINPTPSAPSASAQAFCSSENKTVSDLTASGTGLKWYNASTGGTALAGTDALATGTYYVSQTSAEGCESTRTSVDVKVNLMPSAPSASAQTFCSSENKTVSDLTASGTSLKWYNASTGGTALAGTDALATGTYYVSQTSAEGCESPRTSVDVKVNLTPSASSASSQTFCSSENKTVSDLTASGTSLKWYNASTGGTALAGTDALATGTYYVSQTSAEGCESPRTSVDVKINPTPSAPSASAQAFCSSENKTVSDLAASGTGLKWYNASTGGTALAGTDALATGTYYVSQTSSDGCESARTSVDVQIYSVPTVPTLSAITQPTCLTAMGSFIINNYNSAYTYTITPSTGVTNNVGTITAPTGSYTISVSSNGCPSSDVSFVINSILCANTDSFGVKTSGSSAINVGNVKTNDTLNGVAVTNLNTVVTVHSDGALSVNADGELTLATNTPSGSYSITYEICEINSSNCKTATATVVVANEIKAVVDTITSINGNIGGTTVSLTANDTLNGNPVVIGTNSGQVTLNIVGSLPAGLILNTNGTITVSPNTPKGDYNVEYVICEVGAVPANCDSVVSIVPVTAGNLVANEDEIPSASASNASQTLGNIFTNDTKNGNPLVPSDVNMNVTVADPKGYLTVSSDGSIVLAPNAPAGTYELTYTICEKLNPANCSSNTVKVTVGLPAIDAVADVPTAINGNIGGTTVSLAANDKLNGNPVTIGNNAGEASFTIIGTLPSGLTLNPDYSISVAPNTPKGDYNVEYKICENTNPTNCDSVISVITVTAGNLVTNEDLIPSASASNASQTLGNIFTNDTKNGNPLVPSDVNMNVTVADPKGYLTVSSDGSIVLAPNAPAGTYELTYTICEKLNPANCSSNTVKVTIGLPVIDAVADTPTAINGNIGGTTVSLIANDKLNGNPVVIGNNAGEASFTIIGTLPSGLTLNSDYSISVAPNTPKGDYNVEYKICENTNPTNCDSVISVITVTAGNLVANEDEIPSASASNASQTLGNIFTNDTKNGNPLVASDVNMNVTVADPKGYLTVSPDGSIVLAPNAPAGTYGLTYTICEKLNPANCSSNTVKVTVGLPAIDAVADAPTAINGNIGGTTVSLIANDKLNGNPVVIGNNAGEASFTIIGTLPSGLTLNADYSITVAPNTPKGDYNVEYKICENTNPTNCDSVISVITVTAGNLVANEDVIPSAVGVNVSQTLINVFDNDAKDGNALIPSDVNLTVNTADPKGYLTVDADGNVILAPNAPAGEYELIYTICEKLNTNNCSSNNVKVTVKEPKMTVSANSYCSNNVPYVDYSVTPDNFTTSNLLTVKWIDSNNNVVATQANLSLSGTLIWPGAVVDSNGNGVDWPGWILNNGQWTEGADGFEATRNGVKMEFSLNPTVVVSVAYPAATSGCNARPTFAIKANDDEAGPIDVKKGMDASLNIFANDILNGVKPNVSDIILSTITANPNLVLNADGSINIAANTPSGVYELTYSICEVSNPSNCSQAIVKITVVNSVDPTEPTAGQITLEDDNISVDGINGSLEFVNVLDNDLINGQPINSADVTVTPLTTDSYFEWNADGTVSVKPNTPGGNYTLTYQVCEKANPTNCATAVLNVFVEVPAISVVKTAVLNDENKDKYANAGETITYKFTITNTGNVPLVGITLNDPLPGVVVSGQAINLGVNESNETNFTAIYTITQDDINRGSVSNQASVKGSSVRGVVVEDLSDDSRNDGDNPTVIGLNGCVIEVLKAFSPNGDQKNSRFYIRGIECYPDNTVEIYNRWGVLVFNIDQYDNTDRVFLGYSNGRSTVKQTEGLPVGTYFYILKYKDNAQNPHEKSGYLYINK</sequence>
<dbReference type="InterPro" id="IPR047589">
    <property type="entry name" value="DUF11_rpt"/>
</dbReference>
<dbReference type="Proteomes" id="UP001447857">
    <property type="component" value="Chromosome"/>
</dbReference>
<feature type="domain" description="Ig-like" evidence="3">
    <location>
        <begin position="1262"/>
        <end position="1334"/>
    </location>
</feature>
<dbReference type="Pfam" id="PF01345">
    <property type="entry name" value="DUF11"/>
    <property type="match status" value="1"/>
</dbReference>
<feature type="domain" description="Ig-like" evidence="3">
    <location>
        <begin position="812"/>
        <end position="885"/>
    </location>
</feature>
<protein>
    <submittedName>
        <fullName evidence="5">Gliding motility-associated C-terminal domain-containing protein</fullName>
    </submittedName>
</protein>
<evidence type="ECO:0000259" key="3">
    <source>
        <dbReference type="Pfam" id="PF19081"/>
    </source>
</evidence>
<feature type="chain" id="PRO_5047236155" evidence="1">
    <location>
        <begin position="31"/>
        <end position="3993"/>
    </location>
</feature>
<feature type="domain" description="Ig-like" evidence="3">
    <location>
        <begin position="1866"/>
        <end position="1939"/>
    </location>
</feature>
<feature type="domain" description="DUF11" evidence="2">
    <location>
        <begin position="535"/>
        <end position="647"/>
    </location>
</feature>
<feature type="domain" description="Ig-like" evidence="3">
    <location>
        <begin position="2094"/>
        <end position="2168"/>
    </location>
</feature>
<feature type="domain" description="Ig-like" evidence="3">
    <location>
        <begin position="890"/>
        <end position="962"/>
    </location>
</feature>
<dbReference type="EMBL" id="CP147988">
    <property type="protein sequence ID" value="WXK51293.1"/>
    <property type="molecule type" value="Genomic_DNA"/>
</dbReference>
<feature type="domain" description="Ig-like" evidence="3">
    <location>
        <begin position="1488"/>
        <end position="1561"/>
    </location>
</feature>
<feature type="signal peptide" evidence="1">
    <location>
        <begin position="1"/>
        <end position="30"/>
    </location>
</feature>
<dbReference type="Pfam" id="PF13585">
    <property type="entry name" value="CHU_C"/>
    <property type="match status" value="1"/>
</dbReference>
<keyword evidence="1" id="KW-0732">Signal</keyword>
<feature type="domain" description="DUF7507" evidence="4">
    <location>
        <begin position="3769"/>
        <end position="3873"/>
    </location>
</feature>
<keyword evidence="6" id="KW-1185">Reference proteome</keyword>
<evidence type="ECO:0000259" key="2">
    <source>
        <dbReference type="Pfam" id="PF01345"/>
    </source>
</evidence>
<evidence type="ECO:0000313" key="5">
    <source>
        <dbReference type="EMBL" id="WXK51293.1"/>
    </source>
</evidence>
<dbReference type="InterPro" id="IPR001434">
    <property type="entry name" value="OmcB-like_DUF11"/>
</dbReference>
<feature type="domain" description="Ig-like" evidence="3">
    <location>
        <begin position="1714"/>
        <end position="1787"/>
    </location>
</feature>
<dbReference type="Gene3D" id="2.60.40.1170">
    <property type="entry name" value="Mu homology domain, subdomain B"/>
    <property type="match status" value="1"/>
</dbReference>
<organism evidence="5 6">
    <name type="scientific">Flavobacterium ginsenosidimutans</name>
    <dbReference type="NCBI Taxonomy" id="687844"/>
    <lineage>
        <taxon>Bacteria</taxon>
        <taxon>Pseudomonadati</taxon>
        <taxon>Bacteroidota</taxon>
        <taxon>Flavobacteriia</taxon>
        <taxon>Flavobacteriales</taxon>
        <taxon>Flavobacteriaceae</taxon>
        <taxon>Flavobacterium</taxon>
    </lineage>
</organism>
<feature type="domain" description="Ig-like" evidence="3">
    <location>
        <begin position="1337"/>
        <end position="1410"/>
    </location>
</feature>
<evidence type="ECO:0000313" key="6">
    <source>
        <dbReference type="Proteomes" id="UP001447857"/>
    </source>
</evidence>
<feature type="domain" description="Ig-like" evidence="3">
    <location>
        <begin position="1639"/>
        <end position="1712"/>
    </location>
</feature>
<gene>
    <name evidence="5" type="ORF">V6624_06585</name>
</gene>
<dbReference type="InterPro" id="IPR044023">
    <property type="entry name" value="Ig_7"/>
</dbReference>
<proteinExistence type="predicted"/>
<feature type="domain" description="Ig-like" evidence="3">
    <location>
        <begin position="1790"/>
        <end position="1864"/>
    </location>
</feature>
<feature type="domain" description="Ig-like" evidence="3">
    <location>
        <begin position="2018"/>
        <end position="2092"/>
    </location>
</feature>
<feature type="domain" description="Ig-like" evidence="3">
    <location>
        <begin position="2170"/>
        <end position="2243"/>
    </location>
</feature>
<feature type="domain" description="Ig-like" evidence="3">
    <location>
        <begin position="2322"/>
        <end position="2396"/>
    </location>
</feature>
<feature type="domain" description="Ig-like" evidence="3">
    <location>
        <begin position="1942"/>
        <end position="2015"/>
    </location>
</feature>
<feature type="domain" description="Ig-like" evidence="3">
    <location>
        <begin position="1564"/>
        <end position="1636"/>
    </location>
</feature>
<dbReference type="InterPro" id="IPR055354">
    <property type="entry name" value="DUF7507"/>
</dbReference>
<evidence type="ECO:0000259" key="4">
    <source>
        <dbReference type="Pfam" id="PF24346"/>
    </source>
</evidence>
<feature type="domain" description="Ig-like" evidence="3">
    <location>
        <begin position="1041"/>
        <end position="1111"/>
    </location>
</feature>
<feature type="domain" description="Ig-like" evidence="3">
    <location>
        <begin position="1412"/>
        <end position="1485"/>
    </location>
</feature>
<dbReference type="Pfam" id="PF24346">
    <property type="entry name" value="DUF7507"/>
    <property type="match status" value="1"/>
</dbReference>
<accession>A0ABZ2QGC1</accession>
<dbReference type="RefSeq" id="WP_338841328.1">
    <property type="nucleotide sequence ID" value="NZ_CP147988.1"/>
</dbReference>
<evidence type="ECO:0000256" key="1">
    <source>
        <dbReference type="SAM" id="SignalP"/>
    </source>
</evidence>
<dbReference type="NCBIfam" id="TIGR01451">
    <property type="entry name" value="B_ant_repeat"/>
    <property type="match status" value="2"/>
</dbReference>